<reference evidence="2" key="1">
    <citation type="submission" date="2014-11" db="EMBL/GenBank/DDBJ databases">
        <authorList>
            <person name="Amaro Gonzalez C."/>
        </authorList>
    </citation>
    <scope>NUCLEOTIDE SEQUENCE</scope>
</reference>
<proteinExistence type="predicted"/>
<accession>A0A0E9QWG6</accession>
<keyword evidence="1" id="KW-0732">Signal</keyword>
<reference evidence="2" key="2">
    <citation type="journal article" date="2015" name="Fish Shellfish Immunol.">
        <title>Early steps in the European eel (Anguilla anguilla)-Vibrio vulnificus interaction in the gills: Role of the RtxA13 toxin.</title>
        <authorList>
            <person name="Callol A."/>
            <person name="Pajuelo D."/>
            <person name="Ebbesson L."/>
            <person name="Teles M."/>
            <person name="MacKenzie S."/>
            <person name="Amaro C."/>
        </authorList>
    </citation>
    <scope>NUCLEOTIDE SEQUENCE</scope>
</reference>
<name>A0A0E9QWG6_ANGAN</name>
<dbReference type="AlphaFoldDB" id="A0A0E9QWG6"/>
<protein>
    <submittedName>
        <fullName evidence="2">Uncharacterized protein</fullName>
    </submittedName>
</protein>
<feature type="chain" id="PRO_5002432079" evidence="1">
    <location>
        <begin position="19"/>
        <end position="57"/>
    </location>
</feature>
<evidence type="ECO:0000313" key="2">
    <source>
        <dbReference type="EMBL" id="JAH20590.1"/>
    </source>
</evidence>
<organism evidence="2">
    <name type="scientific">Anguilla anguilla</name>
    <name type="common">European freshwater eel</name>
    <name type="synonym">Muraena anguilla</name>
    <dbReference type="NCBI Taxonomy" id="7936"/>
    <lineage>
        <taxon>Eukaryota</taxon>
        <taxon>Metazoa</taxon>
        <taxon>Chordata</taxon>
        <taxon>Craniata</taxon>
        <taxon>Vertebrata</taxon>
        <taxon>Euteleostomi</taxon>
        <taxon>Actinopterygii</taxon>
        <taxon>Neopterygii</taxon>
        <taxon>Teleostei</taxon>
        <taxon>Anguilliformes</taxon>
        <taxon>Anguillidae</taxon>
        <taxon>Anguilla</taxon>
    </lineage>
</organism>
<feature type="signal peptide" evidence="1">
    <location>
        <begin position="1"/>
        <end position="18"/>
    </location>
</feature>
<evidence type="ECO:0000256" key="1">
    <source>
        <dbReference type="SAM" id="SignalP"/>
    </source>
</evidence>
<sequence>MCILFAVLMRLCCYYLLAAIHLQHRCSTSLSVCESSHVFSLGYVFDFTSTIGPYNIA</sequence>
<dbReference type="EMBL" id="GBXM01087987">
    <property type="protein sequence ID" value="JAH20590.1"/>
    <property type="molecule type" value="Transcribed_RNA"/>
</dbReference>